<reference evidence="2" key="1">
    <citation type="journal article" date="2019" name="Int. J. Syst. Evol. Microbiol.">
        <title>The Global Catalogue of Microorganisms (GCM) 10K type strain sequencing project: providing services to taxonomists for standard genome sequencing and annotation.</title>
        <authorList>
            <consortium name="The Broad Institute Genomics Platform"/>
            <consortium name="The Broad Institute Genome Sequencing Center for Infectious Disease"/>
            <person name="Wu L."/>
            <person name="Ma J."/>
        </authorList>
    </citation>
    <scope>NUCLEOTIDE SEQUENCE [LARGE SCALE GENOMIC DNA]</scope>
    <source>
        <strain evidence="2">XZYJT-10</strain>
    </source>
</reference>
<evidence type="ECO:0000313" key="2">
    <source>
        <dbReference type="Proteomes" id="UP001596548"/>
    </source>
</evidence>
<gene>
    <name evidence="1" type="ORF">ACFQS1_05510</name>
</gene>
<keyword evidence="2" id="KW-1185">Reference proteome</keyword>
<dbReference type="EMBL" id="JBHTBJ010000002">
    <property type="protein sequence ID" value="MFC7273431.1"/>
    <property type="molecule type" value="Genomic_DNA"/>
</dbReference>
<evidence type="ECO:0000313" key="1">
    <source>
        <dbReference type="EMBL" id="MFC7273431.1"/>
    </source>
</evidence>
<organism evidence="1 2">
    <name type="scientific">Paractinoplanes rhizophilus</name>
    <dbReference type="NCBI Taxonomy" id="1416877"/>
    <lineage>
        <taxon>Bacteria</taxon>
        <taxon>Bacillati</taxon>
        <taxon>Actinomycetota</taxon>
        <taxon>Actinomycetes</taxon>
        <taxon>Micromonosporales</taxon>
        <taxon>Micromonosporaceae</taxon>
        <taxon>Paractinoplanes</taxon>
    </lineage>
</organism>
<protein>
    <submittedName>
        <fullName evidence="1">Uncharacterized protein</fullName>
    </submittedName>
</protein>
<sequence length="91" mass="10184">MRHYLVVFDRRSGAVVRFQEFSNADDALTARFDAENEYADNADIEVVVLGASSKDSLLKTHARYFKGTLEIASSALTRLRRFEAASQARVA</sequence>
<dbReference type="Proteomes" id="UP001596548">
    <property type="component" value="Unassembled WGS sequence"/>
</dbReference>
<accession>A0ABW2HNW8</accession>
<name>A0ABW2HNW8_9ACTN</name>
<dbReference type="RefSeq" id="WP_378964955.1">
    <property type="nucleotide sequence ID" value="NZ_JBHTBJ010000002.1"/>
</dbReference>
<comment type="caution">
    <text evidence="1">The sequence shown here is derived from an EMBL/GenBank/DDBJ whole genome shotgun (WGS) entry which is preliminary data.</text>
</comment>
<proteinExistence type="predicted"/>